<accession>A0AAW0XNN7</accession>
<keyword evidence="1" id="KW-0812">Transmembrane</keyword>
<feature type="transmembrane region" description="Helical" evidence="1">
    <location>
        <begin position="6"/>
        <end position="25"/>
    </location>
</feature>
<proteinExistence type="predicted"/>
<dbReference type="EMBL" id="JARKIK010000029">
    <property type="protein sequence ID" value="KAK8741999.1"/>
    <property type="molecule type" value="Genomic_DNA"/>
</dbReference>
<sequence>MGVVMVGVVMVGVVMVGVVMMFQASEKVCSDLCRRLSGSSENLHTSQTKMKRLFGHKAAYCTLEVGEEVLAMEPVPDNALKVTYSGLYTVVKNVSDQNYRIHTPGQQ</sequence>
<feature type="non-terminal residue" evidence="2">
    <location>
        <position position="107"/>
    </location>
</feature>
<keyword evidence="1" id="KW-0472">Membrane</keyword>
<organism evidence="2 3">
    <name type="scientific">Cherax quadricarinatus</name>
    <name type="common">Australian red claw crayfish</name>
    <dbReference type="NCBI Taxonomy" id="27406"/>
    <lineage>
        <taxon>Eukaryota</taxon>
        <taxon>Metazoa</taxon>
        <taxon>Ecdysozoa</taxon>
        <taxon>Arthropoda</taxon>
        <taxon>Crustacea</taxon>
        <taxon>Multicrustacea</taxon>
        <taxon>Malacostraca</taxon>
        <taxon>Eumalacostraca</taxon>
        <taxon>Eucarida</taxon>
        <taxon>Decapoda</taxon>
        <taxon>Pleocyemata</taxon>
        <taxon>Astacidea</taxon>
        <taxon>Parastacoidea</taxon>
        <taxon>Parastacidae</taxon>
        <taxon>Cherax</taxon>
    </lineage>
</organism>
<keyword evidence="1" id="KW-1133">Transmembrane helix</keyword>
<comment type="caution">
    <text evidence="2">The sequence shown here is derived from an EMBL/GenBank/DDBJ whole genome shotgun (WGS) entry which is preliminary data.</text>
</comment>
<reference evidence="2 3" key="1">
    <citation type="journal article" date="2024" name="BMC Genomics">
        <title>Genome assembly of redclaw crayfish (Cherax quadricarinatus) provides insights into its immune adaptation and hypoxia tolerance.</title>
        <authorList>
            <person name="Liu Z."/>
            <person name="Zheng J."/>
            <person name="Li H."/>
            <person name="Fang K."/>
            <person name="Wang S."/>
            <person name="He J."/>
            <person name="Zhou D."/>
            <person name="Weng S."/>
            <person name="Chi M."/>
            <person name="Gu Z."/>
            <person name="He J."/>
            <person name="Li F."/>
            <person name="Wang M."/>
        </authorList>
    </citation>
    <scope>NUCLEOTIDE SEQUENCE [LARGE SCALE GENOMIC DNA]</scope>
    <source>
        <strain evidence="2">ZL_2023a</strain>
    </source>
</reference>
<evidence type="ECO:0000313" key="2">
    <source>
        <dbReference type="EMBL" id="KAK8741999.1"/>
    </source>
</evidence>
<keyword evidence="3" id="KW-1185">Reference proteome</keyword>
<gene>
    <name evidence="2" type="ORF">OTU49_002049</name>
</gene>
<protein>
    <submittedName>
        <fullName evidence="2">Uncharacterized protein</fullName>
    </submittedName>
</protein>
<name>A0AAW0XNN7_CHEQU</name>
<evidence type="ECO:0000313" key="3">
    <source>
        <dbReference type="Proteomes" id="UP001445076"/>
    </source>
</evidence>
<dbReference type="AlphaFoldDB" id="A0AAW0XNN7"/>
<dbReference type="Proteomes" id="UP001445076">
    <property type="component" value="Unassembled WGS sequence"/>
</dbReference>
<evidence type="ECO:0000256" key="1">
    <source>
        <dbReference type="SAM" id="Phobius"/>
    </source>
</evidence>